<protein>
    <recommendedName>
        <fullName evidence="5">DUF4190 domain-containing protein</fullName>
    </recommendedName>
</protein>
<keyword evidence="2" id="KW-0472">Membrane</keyword>
<dbReference type="EMBL" id="LBTH01000058">
    <property type="protein sequence ID" value="KKQ34460.1"/>
    <property type="molecule type" value="Genomic_DNA"/>
</dbReference>
<feature type="transmembrane region" description="Helical" evidence="2">
    <location>
        <begin position="87"/>
        <end position="110"/>
    </location>
</feature>
<feature type="region of interest" description="Disordered" evidence="1">
    <location>
        <begin position="1"/>
        <end position="37"/>
    </location>
</feature>
<evidence type="ECO:0000313" key="4">
    <source>
        <dbReference type="Proteomes" id="UP000034852"/>
    </source>
</evidence>
<proteinExistence type="predicted"/>
<evidence type="ECO:0000256" key="1">
    <source>
        <dbReference type="SAM" id="MobiDB-lite"/>
    </source>
</evidence>
<sequence>MAEEKKAEPKVQEVEAKVKTENKPASSSTSTTANSSADSMAMASLVVGVLSICGSFCAGLCCLPIALVGIVLGILGMKSEKNKTMAMVGIGLSVAGIVIAIIMTVVGSLVNYNDYSDWNY</sequence>
<accession>A0A0G0H7E4</accession>
<gene>
    <name evidence="3" type="ORF">US52_C0058G0002</name>
</gene>
<keyword evidence="2" id="KW-1133">Transmembrane helix</keyword>
<dbReference type="AlphaFoldDB" id="A0A0G0H7E4"/>
<feature type="compositionally biased region" description="Low complexity" evidence="1">
    <location>
        <begin position="25"/>
        <end position="37"/>
    </location>
</feature>
<evidence type="ECO:0000256" key="2">
    <source>
        <dbReference type="SAM" id="Phobius"/>
    </source>
</evidence>
<name>A0A0G0H7E4_9BACT</name>
<dbReference type="Proteomes" id="UP000034852">
    <property type="component" value="Unassembled WGS sequence"/>
</dbReference>
<organism evidence="3 4">
    <name type="scientific">candidate division WS6 bacterium GW2011_GWA2_37_6</name>
    <dbReference type="NCBI Taxonomy" id="1619087"/>
    <lineage>
        <taxon>Bacteria</taxon>
        <taxon>Candidatus Dojkabacteria</taxon>
    </lineage>
</organism>
<feature type="transmembrane region" description="Helical" evidence="2">
    <location>
        <begin position="45"/>
        <end position="75"/>
    </location>
</feature>
<evidence type="ECO:0000313" key="3">
    <source>
        <dbReference type="EMBL" id="KKQ34460.1"/>
    </source>
</evidence>
<evidence type="ECO:0008006" key="5">
    <source>
        <dbReference type="Google" id="ProtNLM"/>
    </source>
</evidence>
<keyword evidence="2" id="KW-0812">Transmembrane</keyword>
<feature type="compositionally biased region" description="Basic and acidic residues" evidence="1">
    <location>
        <begin position="1"/>
        <end position="22"/>
    </location>
</feature>
<reference evidence="3 4" key="1">
    <citation type="journal article" date="2015" name="Nature">
        <title>rRNA introns, odd ribosomes, and small enigmatic genomes across a large radiation of phyla.</title>
        <authorList>
            <person name="Brown C.T."/>
            <person name="Hug L.A."/>
            <person name="Thomas B.C."/>
            <person name="Sharon I."/>
            <person name="Castelle C.J."/>
            <person name="Singh A."/>
            <person name="Wilkins M.J."/>
            <person name="Williams K.H."/>
            <person name="Banfield J.F."/>
        </authorList>
    </citation>
    <scope>NUCLEOTIDE SEQUENCE [LARGE SCALE GENOMIC DNA]</scope>
</reference>
<comment type="caution">
    <text evidence="3">The sequence shown here is derived from an EMBL/GenBank/DDBJ whole genome shotgun (WGS) entry which is preliminary data.</text>
</comment>